<accession>A0ABY6M1I6</accession>
<evidence type="ECO:0008006" key="4">
    <source>
        <dbReference type="Google" id="ProtNLM"/>
    </source>
</evidence>
<proteinExistence type="predicted"/>
<gene>
    <name evidence="2" type="ORF">K5I29_05740</name>
</gene>
<organism evidence="2 3">
    <name type="scientific">Flavobacterium agricola</name>
    <dbReference type="NCBI Taxonomy" id="2870839"/>
    <lineage>
        <taxon>Bacteria</taxon>
        <taxon>Pseudomonadati</taxon>
        <taxon>Bacteroidota</taxon>
        <taxon>Flavobacteriia</taxon>
        <taxon>Flavobacteriales</taxon>
        <taxon>Flavobacteriaceae</taxon>
        <taxon>Flavobacterium</taxon>
    </lineage>
</organism>
<dbReference type="EMBL" id="CP081495">
    <property type="protein sequence ID" value="UYW02396.1"/>
    <property type="molecule type" value="Genomic_DNA"/>
</dbReference>
<dbReference type="RefSeq" id="WP_264434947.1">
    <property type="nucleotide sequence ID" value="NZ_CP081495.1"/>
</dbReference>
<evidence type="ECO:0000256" key="1">
    <source>
        <dbReference type="ARBA" id="ARBA00023125"/>
    </source>
</evidence>
<dbReference type="InterPro" id="IPR014710">
    <property type="entry name" value="RmlC-like_jellyroll"/>
</dbReference>
<dbReference type="InterPro" id="IPR037923">
    <property type="entry name" value="HTH-like"/>
</dbReference>
<evidence type="ECO:0000313" key="2">
    <source>
        <dbReference type="EMBL" id="UYW02396.1"/>
    </source>
</evidence>
<keyword evidence="3" id="KW-1185">Reference proteome</keyword>
<dbReference type="Proteomes" id="UP001163328">
    <property type="component" value="Chromosome"/>
</dbReference>
<reference evidence="2" key="1">
    <citation type="submission" date="2021-08" db="EMBL/GenBank/DDBJ databases">
        <title>Flavobacterium sp. strain CC-SYL302.</title>
        <authorList>
            <person name="Lin S.-Y."/>
            <person name="Lee T.-H."/>
            <person name="Young C.-C."/>
        </authorList>
    </citation>
    <scope>NUCLEOTIDE SEQUENCE</scope>
    <source>
        <strain evidence="2">CC-SYL302</strain>
    </source>
</reference>
<sequence>MRAIYLYTGADGHSHFKEGYIHNHTHVKTTTTTFVESPAFSKLYWHTAPQTQFVVTLKGTLEFTVHSGQSFVIKPGTILIADDTTGSGHYWKLIDSEPWQRVYAVFAEPLLIETIFKEIL</sequence>
<name>A0ABY6M1I6_9FLAO</name>
<dbReference type="Gene3D" id="2.60.120.10">
    <property type="entry name" value="Jelly Rolls"/>
    <property type="match status" value="1"/>
</dbReference>
<evidence type="ECO:0000313" key="3">
    <source>
        <dbReference type="Proteomes" id="UP001163328"/>
    </source>
</evidence>
<protein>
    <recommendedName>
        <fullName evidence="4">AraC-type arabinose-binding/dimerisation domain-containing protein</fullName>
    </recommendedName>
</protein>
<dbReference type="SUPFAM" id="SSF51215">
    <property type="entry name" value="Regulatory protein AraC"/>
    <property type="match status" value="1"/>
</dbReference>
<keyword evidence="1" id="KW-0238">DNA-binding</keyword>